<dbReference type="InterPro" id="IPR020449">
    <property type="entry name" value="Tscrpt_reg_AraC-type_HTH"/>
</dbReference>
<proteinExistence type="predicted"/>
<dbReference type="Proteomes" id="UP001243717">
    <property type="component" value="Unassembled WGS sequence"/>
</dbReference>
<dbReference type="RefSeq" id="WP_308985131.1">
    <property type="nucleotide sequence ID" value="NZ_JARXIC010000013.1"/>
</dbReference>
<evidence type="ECO:0000313" key="6">
    <source>
        <dbReference type="Proteomes" id="UP001243717"/>
    </source>
</evidence>
<dbReference type="PANTHER" id="PTHR46796">
    <property type="entry name" value="HTH-TYPE TRANSCRIPTIONAL ACTIVATOR RHAS-RELATED"/>
    <property type="match status" value="1"/>
</dbReference>
<dbReference type="SUPFAM" id="SSF51182">
    <property type="entry name" value="RmlC-like cupins"/>
    <property type="match status" value="1"/>
</dbReference>
<dbReference type="Gene3D" id="1.10.10.60">
    <property type="entry name" value="Homeodomain-like"/>
    <property type="match status" value="2"/>
</dbReference>
<dbReference type="Pfam" id="PF12833">
    <property type="entry name" value="HTH_18"/>
    <property type="match status" value="1"/>
</dbReference>
<dbReference type="InterPro" id="IPR018062">
    <property type="entry name" value="HTH_AraC-typ_CS"/>
</dbReference>
<evidence type="ECO:0000259" key="4">
    <source>
        <dbReference type="PROSITE" id="PS01124"/>
    </source>
</evidence>
<dbReference type="PROSITE" id="PS00041">
    <property type="entry name" value="HTH_ARAC_FAMILY_1"/>
    <property type="match status" value="1"/>
</dbReference>
<dbReference type="SMART" id="SM00342">
    <property type="entry name" value="HTH_ARAC"/>
    <property type="match status" value="1"/>
</dbReference>
<name>A0ABU1AIM1_9BACT</name>
<dbReference type="InterPro" id="IPR018060">
    <property type="entry name" value="HTH_AraC"/>
</dbReference>
<keyword evidence="3" id="KW-0804">Transcription</keyword>
<evidence type="ECO:0000256" key="1">
    <source>
        <dbReference type="ARBA" id="ARBA00023015"/>
    </source>
</evidence>
<keyword evidence="2" id="KW-0238">DNA-binding</keyword>
<accession>A0ABU1AIM1</accession>
<dbReference type="InterPro" id="IPR009057">
    <property type="entry name" value="Homeodomain-like_sf"/>
</dbReference>
<protein>
    <submittedName>
        <fullName evidence="5">AraC family transcriptional regulator</fullName>
    </submittedName>
</protein>
<dbReference type="InterPro" id="IPR050204">
    <property type="entry name" value="AraC_XylS_family_regulators"/>
</dbReference>
<keyword evidence="1" id="KW-0805">Transcription regulation</keyword>
<dbReference type="PRINTS" id="PR00032">
    <property type="entry name" value="HTHARAC"/>
</dbReference>
<comment type="caution">
    <text evidence="5">The sequence shown here is derived from an EMBL/GenBank/DDBJ whole genome shotgun (WGS) entry which is preliminary data.</text>
</comment>
<keyword evidence="6" id="KW-1185">Reference proteome</keyword>
<dbReference type="PANTHER" id="PTHR46796:SF6">
    <property type="entry name" value="ARAC SUBFAMILY"/>
    <property type="match status" value="1"/>
</dbReference>
<gene>
    <name evidence="5" type="ORF">QEH59_09515</name>
</gene>
<dbReference type="PROSITE" id="PS01124">
    <property type="entry name" value="HTH_ARAC_FAMILY_2"/>
    <property type="match status" value="1"/>
</dbReference>
<feature type="domain" description="HTH araC/xylS-type" evidence="4">
    <location>
        <begin position="194"/>
        <end position="292"/>
    </location>
</feature>
<dbReference type="EMBL" id="JARXIC010000013">
    <property type="protein sequence ID" value="MDQ8194664.1"/>
    <property type="molecule type" value="Genomic_DNA"/>
</dbReference>
<sequence length="301" mass="34153">MSYSWHPVENFGPPFLMVDEATFVIPKGGEVRLRKNHFKFLFILEGSIEHEIEGIEGRVSLSSGDILVAPVVDEHAYINKHSKQAHHLHLVRLFLDAEHLAKQARRRVRKPEVNFVDFILHHFASVVQLNGGIDTEITDLLVDLRRETDQQSVGYRHRVRSICTDLIVAVARKLTDTKNEEAIESGATPSSLVLGVKEYILKHLSEDMTLGEIAWHVGKGEEHLARVFKRETGQTVFDYVREVRVNRARTLILDPSLSLSEVATRCGFHSLSFFSRTFRTVTGMSPTGYRRHMAAVLTPHS</sequence>
<evidence type="ECO:0000256" key="3">
    <source>
        <dbReference type="ARBA" id="ARBA00023163"/>
    </source>
</evidence>
<organism evidence="5 6">
    <name type="scientific">Thalassobacterium sedimentorum</name>
    <dbReference type="NCBI Taxonomy" id="3041258"/>
    <lineage>
        <taxon>Bacteria</taxon>
        <taxon>Pseudomonadati</taxon>
        <taxon>Verrucomicrobiota</taxon>
        <taxon>Opitutia</taxon>
        <taxon>Puniceicoccales</taxon>
        <taxon>Coraliomargaritaceae</taxon>
        <taxon>Thalassobacterium</taxon>
    </lineage>
</organism>
<evidence type="ECO:0000256" key="2">
    <source>
        <dbReference type="ARBA" id="ARBA00023125"/>
    </source>
</evidence>
<dbReference type="InterPro" id="IPR011051">
    <property type="entry name" value="RmlC_Cupin_sf"/>
</dbReference>
<reference evidence="5 6" key="1">
    <citation type="submission" date="2023-04" db="EMBL/GenBank/DDBJ databases">
        <title>A novel bacteria isolated from coastal sediment.</title>
        <authorList>
            <person name="Liu X.-J."/>
            <person name="Du Z.-J."/>
        </authorList>
    </citation>
    <scope>NUCLEOTIDE SEQUENCE [LARGE SCALE GENOMIC DNA]</scope>
    <source>
        <strain evidence="5 6">SDUM461004</strain>
    </source>
</reference>
<evidence type="ECO:0000313" key="5">
    <source>
        <dbReference type="EMBL" id="MDQ8194664.1"/>
    </source>
</evidence>
<dbReference type="SUPFAM" id="SSF46689">
    <property type="entry name" value="Homeodomain-like"/>
    <property type="match status" value="2"/>
</dbReference>